<evidence type="ECO:0000256" key="4">
    <source>
        <dbReference type="SAM" id="Phobius"/>
    </source>
</evidence>
<feature type="domain" description="AB hydrolase-1" evidence="6">
    <location>
        <begin position="88"/>
        <end position="265"/>
    </location>
</feature>
<dbReference type="EMBL" id="SSOP01000083">
    <property type="protein sequence ID" value="KAB5591917.1"/>
    <property type="molecule type" value="Genomic_DNA"/>
</dbReference>
<dbReference type="Pfam" id="PF00561">
    <property type="entry name" value="Abhydrolase_1"/>
    <property type="match status" value="1"/>
</dbReference>
<dbReference type="Proteomes" id="UP000383932">
    <property type="component" value="Unassembled WGS sequence"/>
</dbReference>
<feature type="compositionally biased region" description="Low complexity" evidence="3">
    <location>
        <begin position="409"/>
        <end position="426"/>
    </location>
</feature>
<dbReference type="InterPro" id="IPR029058">
    <property type="entry name" value="AB_hydrolase_fold"/>
</dbReference>
<dbReference type="SUPFAM" id="SSF53474">
    <property type="entry name" value="alpha/beta-Hydrolases"/>
    <property type="match status" value="1"/>
</dbReference>
<keyword evidence="4" id="KW-1133">Transmembrane helix</keyword>
<feature type="region of interest" description="Disordered" evidence="3">
    <location>
        <begin position="664"/>
        <end position="692"/>
    </location>
</feature>
<name>A0A5N5QKW0_9AGAM</name>
<dbReference type="AlphaFoldDB" id="A0A5N5QKW0"/>
<dbReference type="PANTHER" id="PTHR43248:SF25">
    <property type="entry name" value="AB HYDROLASE-1 DOMAIN-CONTAINING PROTEIN-RELATED"/>
    <property type="match status" value="1"/>
</dbReference>
<dbReference type="GO" id="GO:0016787">
    <property type="term" value="F:hydrolase activity"/>
    <property type="evidence" value="ECO:0007669"/>
    <property type="project" value="UniProtKB-KW"/>
</dbReference>
<proteinExistence type="inferred from homology"/>
<organism evidence="8 9">
    <name type="scientific">Ceratobasidium theobromae</name>
    <dbReference type="NCBI Taxonomy" id="1582974"/>
    <lineage>
        <taxon>Eukaryota</taxon>
        <taxon>Fungi</taxon>
        <taxon>Dikarya</taxon>
        <taxon>Basidiomycota</taxon>
        <taxon>Agaricomycotina</taxon>
        <taxon>Agaricomycetes</taxon>
        <taxon>Cantharellales</taxon>
        <taxon>Ceratobasidiaceae</taxon>
        <taxon>Ceratobasidium</taxon>
    </lineage>
</organism>
<comment type="caution">
    <text evidence="8">The sequence shown here is derived from an EMBL/GenBank/DDBJ whole genome shotgun (WGS) entry which is preliminary data.</text>
</comment>
<dbReference type="Gene3D" id="3.40.50.1820">
    <property type="entry name" value="alpha/beta hydrolase"/>
    <property type="match status" value="1"/>
</dbReference>
<feature type="chain" id="PRO_5024441681" description="Hydrolase" evidence="5">
    <location>
        <begin position="19"/>
        <end position="692"/>
    </location>
</feature>
<evidence type="ECO:0008006" key="10">
    <source>
        <dbReference type="Google" id="ProtNLM"/>
    </source>
</evidence>
<dbReference type="PANTHER" id="PTHR43248">
    <property type="entry name" value="2-SUCCINYL-6-HYDROXY-2,4-CYCLOHEXADIENE-1-CARBOXYLATE SYNTHASE"/>
    <property type="match status" value="1"/>
</dbReference>
<keyword evidence="9" id="KW-1185">Reference proteome</keyword>
<evidence type="ECO:0000256" key="1">
    <source>
        <dbReference type="ARBA" id="ARBA00010088"/>
    </source>
</evidence>
<keyword evidence="5" id="KW-0732">Signal</keyword>
<gene>
    <name evidence="8" type="ORF">CTheo_4650</name>
</gene>
<feature type="domain" description="Peptidase S33 tripeptidyl aminopeptidase-like C-terminal" evidence="7">
    <location>
        <begin position="467"/>
        <end position="570"/>
    </location>
</feature>
<dbReference type="InterPro" id="IPR051601">
    <property type="entry name" value="Serine_prot/Carboxylest_S33"/>
</dbReference>
<sequence>MAPKASLLLGVFAAAVHANPFALPEGFHRFAPRANTSAFNWQECGDGVSIVRECSRYEVPLDWHNETAGKASLAVARYPATKQPRLGTLFVNPGGPGGSGVNLIVSAGVESIMEAAGGQFDIVSWDPRGIGLTIPRADCFSTGTEENAFWEGTIPRAGLEARGNFTDQRDLDAFYEQVDEVDVLLNELGQRCVAYSPNTFQYIGTAAAVRDMVAMHDTLEGSDQPIHYWGLSYGTVIGIYFVNMFPDRVGRVVLDGVVDPTYWANLPAHEMWSIKPESTDEAFTGFASACAAAGPAGCAIATADSTADSIRQWTWDLIDAAYDYRAKAGPSAEVTSAALRMGIYQGMYTPTNWPALAQSLAEVAAFLDHTSSTNNSTFNSTDDNNVTTTVERRSLRSPIFDFPILPRDTSTNNNTSNSTNTNTTTTDDPAPDYAFQGVTCGDAIDAGDVTTKNVFDYLVNVTRTVSQMFGPVWGDAGLYCHRWPVRAAERFTGPWNSKLANPILVIGNEADPVTPYISAKRVADALGDSAVLIEQDDYGHLSLAMHSTCTLSALQDYFLNNKLPAGDKVCGTNQVLFPGPGVTKNTIVQQLNTANIQTTDSNTLSKELEKSRQRSRNLFIAVIALAAATGLLLLSLVATCFRGRKKSTPAHVTHISRGAFEKAGADEQGHTYDDPYTPGTGTKAGGYARVET</sequence>
<evidence type="ECO:0000256" key="2">
    <source>
        <dbReference type="ARBA" id="ARBA00022801"/>
    </source>
</evidence>
<evidence type="ECO:0000313" key="9">
    <source>
        <dbReference type="Proteomes" id="UP000383932"/>
    </source>
</evidence>
<keyword evidence="4" id="KW-0812">Transmembrane</keyword>
<keyword evidence="4" id="KW-0472">Membrane</keyword>
<dbReference type="OrthoDB" id="425534at2759"/>
<comment type="similarity">
    <text evidence="1">Belongs to the peptidase S33 family.</text>
</comment>
<dbReference type="InterPro" id="IPR013595">
    <property type="entry name" value="Pept_S33_TAP-like_C"/>
</dbReference>
<evidence type="ECO:0000259" key="6">
    <source>
        <dbReference type="Pfam" id="PF00561"/>
    </source>
</evidence>
<reference evidence="8 9" key="1">
    <citation type="journal article" date="2019" name="Fungal Biol. Biotechnol.">
        <title>Draft genome sequence of fastidious pathogen Ceratobasidium theobromae, which causes vascular-streak dieback in Theobroma cacao.</title>
        <authorList>
            <person name="Ali S.S."/>
            <person name="Asman A."/>
            <person name="Shao J."/>
            <person name="Firmansyah A.P."/>
            <person name="Susilo A.W."/>
            <person name="Rosmana A."/>
            <person name="McMahon P."/>
            <person name="Junaid M."/>
            <person name="Guest D."/>
            <person name="Kheng T.Y."/>
            <person name="Meinhardt L.W."/>
            <person name="Bailey B.A."/>
        </authorList>
    </citation>
    <scope>NUCLEOTIDE SEQUENCE [LARGE SCALE GENOMIC DNA]</scope>
    <source>
        <strain evidence="8 9">CT2</strain>
    </source>
</reference>
<evidence type="ECO:0000313" key="8">
    <source>
        <dbReference type="EMBL" id="KAB5591917.1"/>
    </source>
</evidence>
<feature type="transmembrane region" description="Helical" evidence="4">
    <location>
        <begin position="618"/>
        <end position="641"/>
    </location>
</feature>
<evidence type="ECO:0000256" key="5">
    <source>
        <dbReference type="SAM" id="SignalP"/>
    </source>
</evidence>
<evidence type="ECO:0000256" key="3">
    <source>
        <dbReference type="SAM" id="MobiDB-lite"/>
    </source>
</evidence>
<feature type="region of interest" description="Disordered" evidence="3">
    <location>
        <begin position="406"/>
        <end position="430"/>
    </location>
</feature>
<keyword evidence="2" id="KW-0378">Hydrolase</keyword>
<evidence type="ECO:0000259" key="7">
    <source>
        <dbReference type="Pfam" id="PF08386"/>
    </source>
</evidence>
<feature type="signal peptide" evidence="5">
    <location>
        <begin position="1"/>
        <end position="18"/>
    </location>
</feature>
<dbReference type="InterPro" id="IPR000073">
    <property type="entry name" value="AB_hydrolase_1"/>
</dbReference>
<dbReference type="Pfam" id="PF08386">
    <property type="entry name" value="Abhydrolase_4"/>
    <property type="match status" value="1"/>
</dbReference>
<accession>A0A5N5QKW0</accession>
<protein>
    <recommendedName>
        <fullName evidence="10">Hydrolase</fullName>
    </recommendedName>
</protein>
<feature type="compositionally biased region" description="Basic and acidic residues" evidence="3">
    <location>
        <begin position="664"/>
        <end position="673"/>
    </location>
</feature>